<keyword evidence="9" id="KW-0718">Serine biosynthesis</keyword>
<dbReference type="SUPFAM" id="SSF56784">
    <property type="entry name" value="HAD-like"/>
    <property type="match status" value="1"/>
</dbReference>
<evidence type="ECO:0000256" key="10">
    <source>
        <dbReference type="ARBA" id="ARBA00048138"/>
    </source>
</evidence>
<dbReference type="PANTHER" id="PTHR43344">
    <property type="entry name" value="PHOSPHOSERINE PHOSPHATASE"/>
    <property type="match status" value="1"/>
</dbReference>
<name>A0A1J0GLN0_9CLOT</name>
<dbReference type="NCBIfam" id="TIGR01490">
    <property type="entry name" value="HAD-SF-IB-hyp1"/>
    <property type="match status" value="1"/>
</dbReference>
<dbReference type="PANTHER" id="PTHR43344:SF2">
    <property type="entry name" value="PHOSPHOSERINE PHOSPHATASE"/>
    <property type="match status" value="1"/>
</dbReference>
<evidence type="ECO:0000256" key="8">
    <source>
        <dbReference type="ARBA" id="ARBA00022842"/>
    </source>
</evidence>
<evidence type="ECO:0000256" key="9">
    <source>
        <dbReference type="ARBA" id="ARBA00023299"/>
    </source>
</evidence>
<keyword evidence="5" id="KW-0028">Amino-acid biosynthesis</keyword>
<comment type="cofactor">
    <cofactor evidence="1">
        <name>Mg(2+)</name>
        <dbReference type="ChEBI" id="CHEBI:18420"/>
    </cofactor>
</comment>
<gene>
    <name evidence="12" type="ORF">A7L45_17850</name>
</gene>
<dbReference type="CDD" id="cd02612">
    <property type="entry name" value="HAD_PGPPase"/>
    <property type="match status" value="1"/>
</dbReference>
<keyword evidence="7" id="KW-0378">Hydrolase</keyword>
<evidence type="ECO:0000256" key="4">
    <source>
        <dbReference type="ARBA" id="ARBA00012640"/>
    </source>
</evidence>
<reference evidence="13" key="1">
    <citation type="journal article" date="2016" name="Front. Microbiol.">
        <title>Complete Genome Sequence of Clostridium estertheticum DSM 8809, a Microbe Identified in Spoiled Vacuum Packed Beef.</title>
        <authorList>
            <person name="Yu Z."/>
            <person name="Gunn L."/>
            <person name="Brennan E."/>
            <person name="Reid R."/>
            <person name="Wall P.G."/>
            <person name="Gaora O.P."/>
            <person name="Hurley D."/>
            <person name="Bolton D."/>
            <person name="Fanning S."/>
        </authorList>
    </citation>
    <scope>NUCLEOTIDE SEQUENCE [LARGE SCALE GENOMIC DNA]</scope>
    <source>
        <strain evidence="13">DSM 8809</strain>
    </source>
</reference>
<dbReference type="Gene3D" id="1.20.1440.100">
    <property type="entry name" value="SG protein - dephosphorylation function"/>
    <property type="match status" value="1"/>
</dbReference>
<dbReference type="GO" id="GO:0005737">
    <property type="term" value="C:cytoplasm"/>
    <property type="evidence" value="ECO:0007669"/>
    <property type="project" value="TreeGrafter"/>
</dbReference>
<evidence type="ECO:0000256" key="5">
    <source>
        <dbReference type="ARBA" id="ARBA00022605"/>
    </source>
</evidence>
<dbReference type="InterPro" id="IPR006385">
    <property type="entry name" value="HAD_hydro_SerB1"/>
</dbReference>
<comment type="similarity">
    <text evidence="3">Belongs to the HAD-like hydrolase superfamily. SerB family.</text>
</comment>
<comment type="catalytic activity">
    <reaction evidence="10">
        <text>O-phospho-L-serine + H2O = L-serine + phosphate</text>
        <dbReference type="Rhea" id="RHEA:21208"/>
        <dbReference type="ChEBI" id="CHEBI:15377"/>
        <dbReference type="ChEBI" id="CHEBI:33384"/>
        <dbReference type="ChEBI" id="CHEBI:43474"/>
        <dbReference type="ChEBI" id="CHEBI:57524"/>
        <dbReference type="EC" id="3.1.3.3"/>
    </reaction>
</comment>
<keyword evidence="8" id="KW-0460">Magnesium</keyword>
<evidence type="ECO:0000256" key="1">
    <source>
        <dbReference type="ARBA" id="ARBA00001946"/>
    </source>
</evidence>
<evidence type="ECO:0000256" key="2">
    <source>
        <dbReference type="ARBA" id="ARBA00005135"/>
    </source>
</evidence>
<dbReference type="OrthoDB" id="9794212at2"/>
<dbReference type="EMBL" id="CP015756">
    <property type="protein sequence ID" value="APC41798.1"/>
    <property type="molecule type" value="Genomic_DNA"/>
</dbReference>
<dbReference type="InterPro" id="IPR036412">
    <property type="entry name" value="HAD-like_sf"/>
</dbReference>
<evidence type="ECO:0000313" key="12">
    <source>
        <dbReference type="EMBL" id="APC41798.1"/>
    </source>
</evidence>
<dbReference type="InterPro" id="IPR050582">
    <property type="entry name" value="HAD-like_SerB"/>
</dbReference>
<organism evidence="12 13">
    <name type="scientific">Clostridium estertheticum subsp. estertheticum</name>
    <dbReference type="NCBI Taxonomy" id="1552"/>
    <lineage>
        <taxon>Bacteria</taxon>
        <taxon>Bacillati</taxon>
        <taxon>Bacillota</taxon>
        <taxon>Clostridia</taxon>
        <taxon>Eubacteriales</taxon>
        <taxon>Clostridiaceae</taxon>
        <taxon>Clostridium</taxon>
    </lineage>
</organism>
<dbReference type="KEGG" id="ceu:A7L45_17850"/>
<keyword evidence="6" id="KW-0479">Metal-binding</keyword>
<evidence type="ECO:0000256" key="11">
    <source>
        <dbReference type="ARBA" id="ARBA00048523"/>
    </source>
</evidence>
<dbReference type="Gene3D" id="3.40.50.1000">
    <property type="entry name" value="HAD superfamily/HAD-like"/>
    <property type="match status" value="1"/>
</dbReference>
<dbReference type="STRING" id="1552.A7L45_17850"/>
<dbReference type="EC" id="3.1.3.3" evidence="4"/>
<evidence type="ECO:0000256" key="7">
    <source>
        <dbReference type="ARBA" id="ARBA00022801"/>
    </source>
</evidence>
<accession>A0A1J0GLN0</accession>
<keyword evidence="13" id="KW-1185">Reference proteome</keyword>
<dbReference type="AlphaFoldDB" id="A0A1J0GLN0"/>
<dbReference type="GO" id="GO:0000287">
    <property type="term" value="F:magnesium ion binding"/>
    <property type="evidence" value="ECO:0007669"/>
    <property type="project" value="TreeGrafter"/>
</dbReference>
<dbReference type="InterPro" id="IPR023214">
    <property type="entry name" value="HAD_sf"/>
</dbReference>
<evidence type="ECO:0000313" key="13">
    <source>
        <dbReference type="Proteomes" id="UP000182569"/>
    </source>
</evidence>
<proteinExistence type="inferred from homology"/>
<sequence>MLEVIPLGKKIAAFFDIDGTLYRESLMTEVFKKLIKSELIENDKWYKEVKPYYIKWDKRIGNYDNYLLKMADIYTEAIIGLHRSQIEFIASQIIKQKGDRVYTYTRDRIKWHKSQGHIIITISGSPIELVREMSIKYGFDDYVGTKYELNEHNMYTGGIVPMWDSVSKKASIEYFVDKYNIDLNKSYAYGDTSGDFTMLNLIRHPVAVNPTKELLIKILDNNELKEKINIMVERKDVVYRLLPEHIHI</sequence>
<dbReference type="Proteomes" id="UP000182569">
    <property type="component" value="Chromosome"/>
</dbReference>
<dbReference type="NCBIfam" id="TIGR01488">
    <property type="entry name" value="HAD-SF-IB"/>
    <property type="match status" value="1"/>
</dbReference>
<comment type="pathway">
    <text evidence="2">Amino-acid biosynthesis; L-serine biosynthesis; L-serine from 3-phospho-D-glycerate: step 3/3.</text>
</comment>
<dbReference type="GO" id="GO:0036424">
    <property type="term" value="F:L-phosphoserine phosphatase activity"/>
    <property type="evidence" value="ECO:0007669"/>
    <property type="project" value="TreeGrafter"/>
</dbReference>
<evidence type="ECO:0000256" key="3">
    <source>
        <dbReference type="ARBA" id="ARBA00009184"/>
    </source>
</evidence>
<dbReference type="Pfam" id="PF12710">
    <property type="entry name" value="HAD"/>
    <property type="match status" value="1"/>
</dbReference>
<protein>
    <recommendedName>
        <fullName evidence="4">phosphoserine phosphatase</fullName>
        <ecNumber evidence="4">3.1.3.3</ecNumber>
    </recommendedName>
</protein>
<comment type="catalytic activity">
    <reaction evidence="11">
        <text>O-phospho-D-serine + H2O = D-serine + phosphate</text>
        <dbReference type="Rhea" id="RHEA:24873"/>
        <dbReference type="ChEBI" id="CHEBI:15377"/>
        <dbReference type="ChEBI" id="CHEBI:35247"/>
        <dbReference type="ChEBI" id="CHEBI:43474"/>
        <dbReference type="ChEBI" id="CHEBI:58680"/>
        <dbReference type="EC" id="3.1.3.3"/>
    </reaction>
</comment>
<dbReference type="GO" id="GO:0006564">
    <property type="term" value="P:L-serine biosynthetic process"/>
    <property type="evidence" value="ECO:0007669"/>
    <property type="project" value="UniProtKB-KW"/>
</dbReference>
<evidence type="ECO:0000256" key="6">
    <source>
        <dbReference type="ARBA" id="ARBA00022723"/>
    </source>
</evidence>